<accession>A0AA39CLQ9</accession>
<comment type="cofactor">
    <cofactor evidence="1">
        <name>FAD</name>
        <dbReference type="ChEBI" id="CHEBI:57692"/>
    </cofactor>
</comment>
<gene>
    <name evidence="4" type="ORF">H2200_002846</name>
</gene>
<dbReference type="PRINTS" id="PR00370">
    <property type="entry name" value="FMOXYGENASE"/>
</dbReference>
<proteinExistence type="inferred from homology"/>
<dbReference type="GO" id="GO:0016491">
    <property type="term" value="F:oxidoreductase activity"/>
    <property type="evidence" value="ECO:0007669"/>
    <property type="project" value="UniProtKB-KW"/>
</dbReference>
<dbReference type="PANTHER" id="PTHR42877">
    <property type="entry name" value="L-ORNITHINE N(5)-MONOOXYGENASE-RELATED"/>
    <property type="match status" value="1"/>
</dbReference>
<dbReference type="Gene3D" id="3.50.50.60">
    <property type="entry name" value="FAD/NAD(P)-binding domain"/>
    <property type="match status" value="3"/>
</dbReference>
<dbReference type="Proteomes" id="UP001172673">
    <property type="component" value="Unassembled WGS sequence"/>
</dbReference>
<dbReference type="InterPro" id="IPR036188">
    <property type="entry name" value="FAD/NAD-bd_sf"/>
</dbReference>
<evidence type="ECO:0000313" key="5">
    <source>
        <dbReference type="Proteomes" id="UP001172673"/>
    </source>
</evidence>
<evidence type="ECO:0008006" key="6">
    <source>
        <dbReference type="Google" id="ProtNLM"/>
    </source>
</evidence>
<comment type="similarity">
    <text evidence="2">Belongs to the FAD-binding monooxygenase family.</text>
</comment>
<dbReference type="EMBL" id="JAPDRK010000004">
    <property type="protein sequence ID" value="KAJ9612905.1"/>
    <property type="molecule type" value="Genomic_DNA"/>
</dbReference>
<dbReference type="AlphaFoldDB" id="A0AA39CLQ9"/>
<organism evidence="4 5">
    <name type="scientific">Cladophialophora chaetospira</name>
    <dbReference type="NCBI Taxonomy" id="386627"/>
    <lineage>
        <taxon>Eukaryota</taxon>
        <taxon>Fungi</taxon>
        <taxon>Dikarya</taxon>
        <taxon>Ascomycota</taxon>
        <taxon>Pezizomycotina</taxon>
        <taxon>Eurotiomycetes</taxon>
        <taxon>Chaetothyriomycetidae</taxon>
        <taxon>Chaetothyriales</taxon>
        <taxon>Herpotrichiellaceae</taxon>
        <taxon>Cladophialophora</taxon>
    </lineage>
</organism>
<keyword evidence="5" id="KW-1185">Reference proteome</keyword>
<name>A0AA39CLQ9_9EURO</name>
<evidence type="ECO:0000256" key="1">
    <source>
        <dbReference type="ARBA" id="ARBA00001974"/>
    </source>
</evidence>
<evidence type="ECO:0000256" key="2">
    <source>
        <dbReference type="ARBA" id="ARBA00010139"/>
    </source>
</evidence>
<dbReference type="SUPFAM" id="SSF51905">
    <property type="entry name" value="FAD/NAD(P)-binding domain"/>
    <property type="match status" value="1"/>
</dbReference>
<protein>
    <recommendedName>
        <fullName evidence="6">Sterigmatocystin biosynthesis monooxygenase stcW</fullName>
    </recommendedName>
</protein>
<dbReference type="Pfam" id="PF13450">
    <property type="entry name" value="NAD_binding_8"/>
    <property type="match status" value="1"/>
</dbReference>
<dbReference type="GO" id="GO:0050661">
    <property type="term" value="F:NADP binding"/>
    <property type="evidence" value="ECO:0007669"/>
    <property type="project" value="InterPro"/>
</dbReference>
<reference evidence="4" key="1">
    <citation type="submission" date="2022-10" db="EMBL/GenBank/DDBJ databases">
        <title>Culturing micro-colonial fungi from biological soil crusts in the Mojave desert and describing Neophaeococcomyces mojavensis, and introducing the new genera and species Taxawa tesnikishii.</title>
        <authorList>
            <person name="Kurbessoian T."/>
            <person name="Stajich J.E."/>
        </authorList>
    </citation>
    <scope>NUCLEOTIDE SEQUENCE</scope>
    <source>
        <strain evidence="4">TK_41</strain>
    </source>
</reference>
<dbReference type="GO" id="GO:0050660">
    <property type="term" value="F:flavin adenine dinucleotide binding"/>
    <property type="evidence" value="ECO:0007669"/>
    <property type="project" value="InterPro"/>
</dbReference>
<keyword evidence="3" id="KW-0560">Oxidoreductase</keyword>
<dbReference type="InterPro" id="IPR000960">
    <property type="entry name" value="Flavin_mOase"/>
</dbReference>
<dbReference type="PANTHER" id="PTHR42877:SF8">
    <property type="entry name" value="MONOOXYGENASE"/>
    <property type="match status" value="1"/>
</dbReference>
<evidence type="ECO:0000256" key="3">
    <source>
        <dbReference type="ARBA" id="ARBA00023002"/>
    </source>
</evidence>
<dbReference type="InterPro" id="IPR051209">
    <property type="entry name" value="FAD-bind_Monooxygenase_sf"/>
</dbReference>
<evidence type="ECO:0000313" key="4">
    <source>
        <dbReference type="EMBL" id="KAJ9612905.1"/>
    </source>
</evidence>
<comment type="caution">
    <text evidence="4">The sequence shown here is derived from an EMBL/GenBank/DDBJ whole genome shotgun (WGS) entry which is preliminary data.</text>
</comment>
<sequence>MVRDLGYSVEPHWHSQRRSIRIVCVGAGAAGLLVAYKLKKTFKDYELVCYEKNSGVGGTWFENRYPGCACDIPAHSYTYSFEPNPDWSTFYAYAPEIRTYFERFASKYDLHPFIKLNSRVQSAVWKEEKGISVDYADKNVAVIGTGSSAIQIIPQIQKTAKKVTAFMRSVTWISPVVGGNILEETKQQSSDESQKENPQAQYWYTDEEKQKFREDPKALFDYRYKLESGFNARFDMFIQDSDTSKMVQTLFREEMHRRIGPGHEELKEKLIPTWAPGCRRLTPGDGYLEALVKDNVEPIHNEITKIVDKGLIDDTGRLHEVDVLVCATGFNLAFAPRFEVLGVDSVSMATEFDPEPHVYLAVTVPKFPNYFVINGVRGNWANGSALPSHEVQVEYILQCVKRMQDENIRALEVKMEPVKQLYEHIDAWHLGSVWNLDCKSWYKNNIPGGKLWIWAGSNLHYMKTMKVVRWEHYNFRYFNDNMWSFLGNGRVEAEIKQDSTRLAPYTRQADVPWTID</sequence>